<dbReference type="InterPro" id="IPR011701">
    <property type="entry name" value="MFS"/>
</dbReference>
<feature type="transmembrane region" description="Helical" evidence="6">
    <location>
        <begin position="49"/>
        <end position="71"/>
    </location>
</feature>
<protein>
    <recommendedName>
        <fullName evidence="7">Major facilitator superfamily (MFS) profile domain-containing protein</fullName>
    </recommendedName>
</protein>
<feature type="transmembrane region" description="Helical" evidence="6">
    <location>
        <begin position="91"/>
        <end position="112"/>
    </location>
</feature>
<dbReference type="GeneID" id="43583531"/>
<gene>
    <name evidence="8" type="ORF">SAPINGB_P004716</name>
</gene>
<keyword evidence="5 6" id="KW-0472">Membrane</keyword>
<feature type="transmembrane region" description="Helical" evidence="6">
    <location>
        <begin position="119"/>
        <end position="138"/>
    </location>
</feature>
<reference evidence="8 9" key="1">
    <citation type="submission" date="2019-09" db="EMBL/GenBank/DDBJ databases">
        <authorList>
            <person name="Brejova B."/>
        </authorList>
    </citation>
    <scope>NUCLEOTIDE SEQUENCE [LARGE SCALE GENOMIC DNA]</scope>
</reference>
<comment type="subcellular location">
    <subcellularLocation>
        <location evidence="1">Membrane</location>
        <topology evidence="1">Multi-pass membrane protein</topology>
    </subcellularLocation>
</comment>
<evidence type="ECO:0000256" key="2">
    <source>
        <dbReference type="ARBA" id="ARBA00022448"/>
    </source>
</evidence>
<feature type="transmembrane region" description="Helical" evidence="6">
    <location>
        <begin position="350"/>
        <end position="370"/>
    </location>
</feature>
<dbReference type="PANTHER" id="PTHR43791">
    <property type="entry name" value="PERMEASE-RELATED"/>
    <property type="match status" value="1"/>
</dbReference>
<feature type="transmembrane region" description="Helical" evidence="6">
    <location>
        <begin position="179"/>
        <end position="200"/>
    </location>
</feature>
<dbReference type="FunFam" id="1.20.1250.20:FF:000034">
    <property type="entry name" value="MFS general substrate transporter"/>
    <property type="match status" value="1"/>
</dbReference>
<evidence type="ECO:0000313" key="8">
    <source>
        <dbReference type="EMBL" id="VVT55744.1"/>
    </source>
</evidence>
<feature type="transmembrane region" description="Helical" evidence="6">
    <location>
        <begin position="286"/>
        <end position="306"/>
    </location>
</feature>
<dbReference type="Gene3D" id="1.20.1250.20">
    <property type="entry name" value="MFS general substrate transporter like domains"/>
    <property type="match status" value="2"/>
</dbReference>
<feature type="transmembrane region" description="Helical" evidence="6">
    <location>
        <begin position="212"/>
        <end position="235"/>
    </location>
</feature>
<evidence type="ECO:0000313" key="9">
    <source>
        <dbReference type="Proteomes" id="UP000398389"/>
    </source>
</evidence>
<feature type="transmembrane region" description="Helical" evidence="6">
    <location>
        <begin position="443"/>
        <end position="464"/>
    </location>
</feature>
<accession>A0A5E8BYK0</accession>
<dbReference type="FunFam" id="1.20.1250.20:FF:000068">
    <property type="entry name" value="MFS general substrate transporter"/>
    <property type="match status" value="1"/>
</dbReference>
<evidence type="ECO:0000256" key="5">
    <source>
        <dbReference type="ARBA" id="ARBA00023136"/>
    </source>
</evidence>
<feature type="transmembrane region" description="Helical" evidence="6">
    <location>
        <begin position="144"/>
        <end position="167"/>
    </location>
</feature>
<feature type="transmembrane region" description="Helical" evidence="6">
    <location>
        <begin position="410"/>
        <end position="431"/>
    </location>
</feature>
<organism evidence="8 9">
    <name type="scientific">Magnusiomyces paraingens</name>
    <dbReference type="NCBI Taxonomy" id="2606893"/>
    <lineage>
        <taxon>Eukaryota</taxon>
        <taxon>Fungi</taxon>
        <taxon>Dikarya</taxon>
        <taxon>Ascomycota</taxon>
        <taxon>Saccharomycotina</taxon>
        <taxon>Dipodascomycetes</taxon>
        <taxon>Dipodascales</taxon>
        <taxon>Dipodascaceae</taxon>
        <taxon>Magnusiomyces</taxon>
    </lineage>
</organism>
<feature type="transmembrane region" description="Helical" evidence="6">
    <location>
        <begin position="326"/>
        <end position="343"/>
    </location>
</feature>
<dbReference type="OrthoDB" id="2962993at2759"/>
<evidence type="ECO:0000256" key="4">
    <source>
        <dbReference type="ARBA" id="ARBA00022989"/>
    </source>
</evidence>
<dbReference type="PANTHER" id="PTHR43791:SF18">
    <property type="entry name" value="NICOTINIC ACID TRANSPORTER TNA1, PUTATIVE (AFU_ORTHOLOGUE AFUA_3G03820)-RELATED"/>
    <property type="match status" value="1"/>
</dbReference>
<name>A0A5E8BYK0_9ASCO</name>
<dbReference type="Proteomes" id="UP000398389">
    <property type="component" value="Unassembled WGS sequence"/>
</dbReference>
<dbReference type="GO" id="GO:0016020">
    <property type="term" value="C:membrane"/>
    <property type="evidence" value="ECO:0007669"/>
    <property type="project" value="UniProtKB-SubCell"/>
</dbReference>
<keyword evidence="9" id="KW-1185">Reference proteome</keyword>
<evidence type="ECO:0000256" key="3">
    <source>
        <dbReference type="ARBA" id="ARBA00022692"/>
    </source>
</evidence>
<dbReference type="EMBL" id="CABVLU010000003">
    <property type="protein sequence ID" value="VVT55744.1"/>
    <property type="molecule type" value="Genomic_DNA"/>
</dbReference>
<keyword evidence="2" id="KW-0813">Transport</keyword>
<dbReference type="SUPFAM" id="SSF103473">
    <property type="entry name" value="MFS general substrate transporter"/>
    <property type="match status" value="1"/>
</dbReference>
<feature type="domain" description="Major facilitator superfamily (MFS) profile" evidence="7">
    <location>
        <begin position="53"/>
        <end position="471"/>
    </location>
</feature>
<keyword evidence="3 6" id="KW-0812">Transmembrane</keyword>
<evidence type="ECO:0000256" key="6">
    <source>
        <dbReference type="SAM" id="Phobius"/>
    </source>
</evidence>
<dbReference type="PROSITE" id="PS50850">
    <property type="entry name" value="MFS"/>
    <property type="match status" value="1"/>
</dbReference>
<keyword evidence="4 6" id="KW-1133">Transmembrane helix</keyword>
<sequence length="503" mass="56729">MSLEYEKKPEAYYEEVVVSSPDKKFSSEEEQQIVESFDQKRIDRLRLKIDFNLIPACAMLYLLCFLDRGNIGNAKIAGMTTDLNMSSHDYSIVLVVFFATYCTVEAPCNMLLKKMSPKIFLPLICFLWGICVMCMGFAKNTHHLVALRILLGLFEAGLMPGCAYYLSNWYRSTELSYRIALFFSSATIAGAFSGILAWAIMKMDGVGGLAGWSWIFILEGIATIVVGCACYFIIYNGPQHARFLKPDEVVFWEWYLRQDVGKGNDKIDNERLGWKHIKDGVFHWRVWYMVILSLGCTVPIYSFSYFLPTIINTLGWTASKAQLMSAPPYIWACLCTIAVSYISDKYKSRFIFVIAPMILFAIPGFSIALGQSRSGVTYAGVFLATAGQYAPWPSIVSWNANNYPNAHTRGIAMGIQIGFASAGGIIASFIYRAQDKPRYKLGHSVVLGVTVISSVMALALALYYQLANKKKEKYCEEHPEVYDEDPHVLAQMETKNPLFRYQM</sequence>
<evidence type="ECO:0000259" key="7">
    <source>
        <dbReference type="PROSITE" id="PS50850"/>
    </source>
</evidence>
<proteinExistence type="predicted"/>
<feature type="transmembrane region" description="Helical" evidence="6">
    <location>
        <begin position="376"/>
        <end position="398"/>
    </location>
</feature>
<dbReference type="InterPro" id="IPR036259">
    <property type="entry name" value="MFS_trans_sf"/>
</dbReference>
<dbReference type="AlphaFoldDB" id="A0A5E8BYK0"/>
<dbReference type="Pfam" id="PF07690">
    <property type="entry name" value="MFS_1"/>
    <property type="match status" value="1"/>
</dbReference>
<dbReference type="InterPro" id="IPR020846">
    <property type="entry name" value="MFS_dom"/>
</dbReference>
<evidence type="ECO:0000256" key="1">
    <source>
        <dbReference type="ARBA" id="ARBA00004141"/>
    </source>
</evidence>
<dbReference type="GO" id="GO:0022857">
    <property type="term" value="F:transmembrane transporter activity"/>
    <property type="evidence" value="ECO:0007669"/>
    <property type="project" value="InterPro"/>
</dbReference>
<dbReference type="RefSeq" id="XP_031855322.1">
    <property type="nucleotide sequence ID" value="XM_031999431.1"/>
</dbReference>